<evidence type="ECO:0008006" key="3">
    <source>
        <dbReference type="Google" id="ProtNLM"/>
    </source>
</evidence>
<dbReference type="EMBL" id="JADWDC010000033">
    <property type="protein sequence ID" value="MCC0178021.1"/>
    <property type="molecule type" value="Genomic_DNA"/>
</dbReference>
<protein>
    <recommendedName>
        <fullName evidence="3">Ubiquinone biosynthesis protein</fullName>
    </recommendedName>
</protein>
<accession>A0A964BTL4</accession>
<dbReference type="PANTHER" id="PTHR12922:SF7">
    <property type="entry name" value="UBIQUINONE BIOSYNTHESIS PROTEIN COQ4 HOMOLOG, MITOCHONDRIAL"/>
    <property type="match status" value="1"/>
</dbReference>
<organism evidence="1 2">
    <name type="scientific">Waterburya agarophytonicola KI4</name>
    <dbReference type="NCBI Taxonomy" id="2874699"/>
    <lineage>
        <taxon>Bacteria</taxon>
        <taxon>Bacillati</taxon>
        <taxon>Cyanobacteriota</taxon>
        <taxon>Cyanophyceae</taxon>
        <taxon>Pleurocapsales</taxon>
        <taxon>Hyellaceae</taxon>
        <taxon>Waterburya</taxon>
        <taxon>Waterburya agarophytonicola</taxon>
    </lineage>
</organism>
<evidence type="ECO:0000313" key="2">
    <source>
        <dbReference type="Proteomes" id="UP000729733"/>
    </source>
</evidence>
<dbReference type="Pfam" id="PF05019">
    <property type="entry name" value="Coq4"/>
    <property type="match status" value="1"/>
</dbReference>
<dbReference type="InterPro" id="IPR007715">
    <property type="entry name" value="Coq4"/>
</dbReference>
<proteinExistence type="predicted"/>
<dbReference type="GO" id="GO:0006744">
    <property type="term" value="P:ubiquinone biosynthetic process"/>
    <property type="evidence" value="ECO:0007669"/>
    <property type="project" value="InterPro"/>
</dbReference>
<sequence length="218" mass="24966">MQNLTDVDQQWQEQALESFFNMVNAPDGNFEAVAYLSKTLNNPETLDIIIEFLSRNSQGRQAFLNRPRLGHVDLPQLLTLPEDTLGYVYAKQMMRNGAMPLEMSKSNNDYQFFITHLRETHDIWHVVTGFDTDIIGEIQLEAFYVAQLYASRFWLALIAKNLVKAVVDDIETAGEYLNAISQGWTMAQQAKPLFGIQWNTLWSTSLKDLRVSLNIIDS</sequence>
<keyword evidence="2" id="KW-1185">Reference proteome</keyword>
<gene>
    <name evidence="1" type="ORF">I4641_13635</name>
</gene>
<dbReference type="PANTHER" id="PTHR12922">
    <property type="entry name" value="UBIQUINONE BIOSYNTHESIS PROTEIN"/>
    <property type="match status" value="1"/>
</dbReference>
<reference evidence="1" key="1">
    <citation type="journal article" date="2021" name="Antonie Van Leeuwenhoek">
        <title>Draft genome and description of Waterburya agarophytonicola gen. nov. sp. nov. (Pleurocapsales, Cyanobacteria): a seaweed symbiont.</title>
        <authorList>
            <person name="Bonthond G."/>
            <person name="Shalygin S."/>
            <person name="Bayer T."/>
            <person name="Weinberger F."/>
        </authorList>
    </citation>
    <scope>NUCLEOTIDE SEQUENCE</scope>
    <source>
        <strain evidence="1">KI4</strain>
    </source>
</reference>
<name>A0A964BTL4_9CYAN</name>
<dbReference type="Proteomes" id="UP000729733">
    <property type="component" value="Unassembled WGS sequence"/>
</dbReference>
<dbReference type="AlphaFoldDB" id="A0A964BTL4"/>
<dbReference type="RefSeq" id="WP_229641087.1">
    <property type="nucleotide sequence ID" value="NZ_JADWDC010000033.1"/>
</dbReference>
<evidence type="ECO:0000313" key="1">
    <source>
        <dbReference type="EMBL" id="MCC0178021.1"/>
    </source>
</evidence>
<comment type="caution">
    <text evidence="1">The sequence shown here is derived from an EMBL/GenBank/DDBJ whole genome shotgun (WGS) entry which is preliminary data.</text>
</comment>